<comment type="caution">
    <text evidence="2">The sequence shown here is derived from an EMBL/GenBank/DDBJ whole genome shotgun (WGS) entry which is preliminary data.</text>
</comment>
<dbReference type="EMBL" id="JABANP010000114">
    <property type="protein sequence ID" value="KAF4689815.1"/>
    <property type="molecule type" value="Genomic_DNA"/>
</dbReference>
<accession>A0A7J6P129</accession>
<proteinExistence type="predicted"/>
<feature type="chain" id="PRO_5029628138" evidence="1">
    <location>
        <begin position="20"/>
        <end position="276"/>
    </location>
</feature>
<dbReference type="AlphaFoldDB" id="A0A7J6P129"/>
<gene>
    <name evidence="2" type="ORF">FOZ60_001087</name>
</gene>
<protein>
    <submittedName>
        <fullName evidence="2">Uncharacterized protein</fullName>
    </submittedName>
</protein>
<evidence type="ECO:0000256" key="1">
    <source>
        <dbReference type="SAM" id="SignalP"/>
    </source>
</evidence>
<reference evidence="2 3" key="1">
    <citation type="submission" date="2020-04" db="EMBL/GenBank/DDBJ databases">
        <title>Perkinsus olseni comparative genomics.</title>
        <authorList>
            <person name="Bogema D.R."/>
        </authorList>
    </citation>
    <scope>NUCLEOTIDE SEQUENCE [LARGE SCALE GENOMIC DNA]</scope>
    <source>
        <strain evidence="2">00978-12</strain>
    </source>
</reference>
<evidence type="ECO:0000313" key="3">
    <source>
        <dbReference type="Proteomes" id="UP000541610"/>
    </source>
</evidence>
<organism evidence="2 3">
    <name type="scientific">Perkinsus olseni</name>
    <name type="common">Perkinsus atlanticus</name>
    <dbReference type="NCBI Taxonomy" id="32597"/>
    <lineage>
        <taxon>Eukaryota</taxon>
        <taxon>Sar</taxon>
        <taxon>Alveolata</taxon>
        <taxon>Perkinsozoa</taxon>
        <taxon>Perkinsea</taxon>
        <taxon>Perkinsida</taxon>
        <taxon>Perkinsidae</taxon>
        <taxon>Perkinsus</taxon>
    </lineage>
</organism>
<sequence length="276" mass="30802">MPSVSTWLIATQALHIAAAQSVGRYAHETRDYRITYDVNEEHQVYFTFWVPPPPGKWSPDGSTFIAPLGPGKEFAPGQYSLSEMGNHTYAIDFDGTRKSTHDWYKAIEHLLLRNKIIDIDPNVWYGGIQAGDLTVLTYTSGDSISTTFRNEDIEFIRVGGELTPGEYVFKDDEAPHFEISYAIRLDGIVGIQAACGGPPTTRFPFKLVRRDEGLPYVRYVLESAGIGTLEDLRQQVRYVCQGQDLGPSDGSHVIFATKKTIYVELGGVRFGLTKVE</sequence>
<keyword evidence="1" id="KW-0732">Signal</keyword>
<dbReference type="OrthoDB" id="427154at2759"/>
<feature type="signal peptide" evidence="1">
    <location>
        <begin position="1"/>
        <end position="19"/>
    </location>
</feature>
<evidence type="ECO:0000313" key="2">
    <source>
        <dbReference type="EMBL" id="KAF4689815.1"/>
    </source>
</evidence>
<name>A0A7J6P129_PEROL</name>
<dbReference type="Proteomes" id="UP000541610">
    <property type="component" value="Unassembled WGS sequence"/>
</dbReference>